<proteinExistence type="predicted"/>
<reference evidence="2 3" key="1">
    <citation type="submission" date="2021-02" db="EMBL/GenBank/DDBJ databases">
        <title>Niveibacterium changnyeongensis HC41.</title>
        <authorList>
            <person name="Kang M."/>
        </authorList>
    </citation>
    <scope>NUCLEOTIDE SEQUENCE [LARGE SCALE GENOMIC DNA]</scope>
    <source>
        <strain evidence="2 3">HC41</strain>
    </source>
</reference>
<evidence type="ECO:0008006" key="4">
    <source>
        <dbReference type="Google" id="ProtNLM"/>
    </source>
</evidence>
<evidence type="ECO:0000313" key="2">
    <source>
        <dbReference type="EMBL" id="QSI78651.1"/>
    </source>
</evidence>
<keyword evidence="3" id="KW-1185">Reference proteome</keyword>
<keyword evidence="1" id="KW-0812">Transmembrane</keyword>
<dbReference type="EMBL" id="CP071060">
    <property type="protein sequence ID" value="QSI78651.1"/>
    <property type="molecule type" value="Genomic_DNA"/>
</dbReference>
<sequence length="168" mass="16954">MDDYPHHVSGFFAHRADAENARTELTRLGVSPEGIHILDSGSGAAPRASDSNEVLKDLVVDGAVGAAVGTGVGALTELVLVAGSFSLFVASPLIAPLMLLGWGATLGGFLGAAIGAGNKDGRFSALIRDAIASGQVVLTAETLSEAQTTAAREVIKAAVGGYNELPVT</sequence>
<dbReference type="RefSeq" id="WP_206256059.1">
    <property type="nucleotide sequence ID" value="NZ_CP071060.1"/>
</dbReference>
<gene>
    <name evidence="2" type="ORF">JY500_08620</name>
</gene>
<organism evidence="2 3">
    <name type="scientific">Niveibacterium microcysteis</name>
    <dbReference type="NCBI Taxonomy" id="2811415"/>
    <lineage>
        <taxon>Bacteria</taxon>
        <taxon>Pseudomonadati</taxon>
        <taxon>Pseudomonadota</taxon>
        <taxon>Betaproteobacteria</taxon>
        <taxon>Rhodocyclales</taxon>
        <taxon>Rhodocyclaceae</taxon>
        <taxon>Niveibacterium</taxon>
    </lineage>
</organism>
<dbReference type="Proteomes" id="UP000663570">
    <property type="component" value="Chromosome"/>
</dbReference>
<keyword evidence="1" id="KW-0472">Membrane</keyword>
<accession>A0ABX7MA74</accession>
<protein>
    <recommendedName>
        <fullName evidence="4">DUF1269 domain-containing protein</fullName>
    </recommendedName>
</protein>
<keyword evidence="1" id="KW-1133">Transmembrane helix</keyword>
<evidence type="ECO:0000256" key="1">
    <source>
        <dbReference type="SAM" id="Phobius"/>
    </source>
</evidence>
<evidence type="ECO:0000313" key="3">
    <source>
        <dbReference type="Proteomes" id="UP000663570"/>
    </source>
</evidence>
<feature type="transmembrane region" description="Helical" evidence="1">
    <location>
        <begin position="93"/>
        <end position="114"/>
    </location>
</feature>
<name>A0ABX7MA74_9RHOO</name>